<dbReference type="InterPro" id="IPR050229">
    <property type="entry name" value="GlpE_sulfurtransferase"/>
</dbReference>
<evidence type="ECO:0000313" key="3">
    <source>
        <dbReference type="Proteomes" id="UP001199816"/>
    </source>
</evidence>
<dbReference type="InterPro" id="IPR001763">
    <property type="entry name" value="Rhodanese-like_dom"/>
</dbReference>
<name>A0ABS8PUW4_9BACT</name>
<dbReference type="PANTHER" id="PTHR43031:SF1">
    <property type="entry name" value="PYRIDINE NUCLEOTIDE-DISULPHIDE OXIDOREDUCTASE"/>
    <property type="match status" value="1"/>
</dbReference>
<evidence type="ECO:0000259" key="1">
    <source>
        <dbReference type="PROSITE" id="PS50206"/>
    </source>
</evidence>
<dbReference type="CDD" id="cd00158">
    <property type="entry name" value="RHOD"/>
    <property type="match status" value="2"/>
</dbReference>
<comment type="caution">
    <text evidence="2">The sequence shown here is derived from an EMBL/GenBank/DDBJ whole genome shotgun (WGS) entry which is preliminary data.</text>
</comment>
<dbReference type="PANTHER" id="PTHR43031">
    <property type="entry name" value="FAD-DEPENDENT OXIDOREDUCTASE"/>
    <property type="match status" value="1"/>
</dbReference>
<protein>
    <submittedName>
        <fullName evidence="2">Rhodanese-like domain-containing protein</fullName>
    </submittedName>
</protein>
<dbReference type="SMART" id="SM00450">
    <property type="entry name" value="RHOD"/>
    <property type="match status" value="2"/>
</dbReference>
<evidence type="ECO:0000313" key="2">
    <source>
        <dbReference type="EMBL" id="MCD2424859.1"/>
    </source>
</evidence>
<feature type="domain" description="Rhodanese" evidence="1">
    <location>
        <begin position="13"/>
        <end position="103"/>
    </location>
</feature>
<organism evidence="2 3">
    <name type="scientific">Niabella pedocola</name>
    <dbReference type="NCBI Taxonomy" id="1752077"/>
    <lineage>
        <taxon>Bacteria</taxon>
        <taxon>Pseudomonadati</taxon>
        <taxon>Bacteroidota</taxon>
        <taxon>Chitinophagia</taxon>
        <taxon>Chitinophagales</taxon>
        <taxon>Chitinophagaceae</taxon>
        <taxon>Niabella</taxon>
    </lineage>
</organism>
<dbReference type="PROSITE" id="PS50206">
    <property type="entry name" value="RHODANESE_3"/>
    <property type="match status" value="2"/>
</dbReference>
<sequence>MKTLALNDFLQIAGDGPVLLDTRPTELFKVGFIPGSIHVPFGAKQFDEWVTAVLDKATPVLLVTEDGAAAPAAERLRQLGYQLAGSLEGGFNTYASAGKPLDMIIDVEPDELMMDIPFDEHLIVMDVRKPIEYAEGHLKDAVNLPLGELNDPLRVSAIEDKDNLYLHCGGGTRSVIAASVLKRQGLHNLRNVAGGWTKIKEEPRAQIVKEPGMLN</sequence>
<dbReference type="SUPFAM" id="SSF52821">
    <property type="entry name" value="Rhodanese/Cell cycle control phosphatase"/>
    <property type="match status" value="2"/>
</dbReference>
<accession>A0ABS8PUW4</accession>
<dbReference type="RefSeq" id="WP_231007209.1">
    <property type="nucleotide sequence ID" value="NZ_JAJNEC010000005.1"/>
</dbReference>
<gene>
    <name evidence="2" type="ORF">LQ567_18900</name>
</gene>
<proteinExistence type="predicted"/>
<dbReference type="Pfam" id="PF00581">
    <property type="entry name" value="Rhodanese"/>
    <property type="match status" value="2"/>
</dbReference>
<dbReference type="Proteomes" id="UP001199816">
    <property type="component" value="Unassembled WGS sequence"/>
</dbReference>
<dbReference type="EMBL" id="JAJNEC010000005">
    <property type="protein sequence ID" value="MCD2424859.1"/>
    <property type="molecule type" value="Genomic_DNA"/>
</dbReference>
<dbReference type="InterPro" id="IPR036873">
    <property type="entry name" value="Rhodanese-like_dom_sf"/>
</dbReference>
<keyword evidence="3" id="KW-1185">Reference proteome</keyword>
<feature type="domain" description="Rhodanese" evidence="1">
    <location>
        <begin position="118"/>
        <end position="208"/>
    </location>
</feature>
<dbReference type="Gene3D" id="3.40.250.10">
    <property type="entry name" value="Rhodanese-like domain"/>
    <property type="match status" value="2"/>
</dbReference>
<reference evidence="2 3" key="1">
    <citation type="submission" date="2021-11" db="EMBL/GenBank/DDBJ databases">
        <title>Genomic of Niabella pedocola.</title>
        <authorList>
            <person name="Wu T."/>
        </authorList>
    </citation>
    <scope>NUCLEOTIDE SEQUENCE [LARGE SCALE GENOMIC DNA]</scope>
    <source>
        <strain evidence="2 3">JCM 31011</strain>
    </source>
</reference>